<evidence type="ECO:0000256" key="3">
    <source>
        <dbReference type="ARBA" id="ARBA00023235"/>
    </source>
</evidence>
<keyword evidence="3" id="KW-0413">Isomerase</keyword>
<keyword evidence="7" id="KW-1185">Reference proteome</keyword>
<evidence type="ECO:0000256" key="1">
    <source>
        <dbReference type="ARBA" id="ARBA00005179"/>
    </source>
</evidence>
<dbReference type="PROSITE" id="PS01074">
    <property type="entry name" value="TERPENE_SYNTHASES"/>
    <property type="match status" value="1"/>
</dbReference>
<proteinExistence type="inferred from homology"/>
<dbReference type="PANTHER" id="PTHR11764">
    <property type="entry name" value="TERPENE CYCLASE/MUTASE FAMILY MEMBER"/>
    <property type="match status" value="1"/>
</dbReference>
<evidence type="ECO:0000259" key="4">
    <source>
        <dbReference type="Pfam" id="PF13243"/>
    </source>
</evidence>
<evidence type="ECO:0000259" key="5">
    <source>
        <dbReference type="Pfam" id="PF13249"/>
    </source>
</evidence>
<dbReference type="PANTHER" id="PTHR11764:SF20">
    <property type="entry name" value="LANOSTEROL SYNTHASE"/>
    <property type="match status" value="1"/>
</dbReference>
<organism evidence="6 7">
    <name type="scientific">Evansella tamaricis</name>
    <dbReference type="NCBI Taxonomy" id="2069301"/>
    <lineage>
        <taxon>Bacteria</taxon>
        <taxon>Bacillati</taxon>
        <taxon>Bacillota</taxon>
        <taxon>Bacilli</taxon>
        <taxon>Bacillales</taxon>
        <taxon>Bacillaceae</taxon>
        <taxon>Evansella</taxon>
    </lineage>
</organism>
<sequence>MGFATEIQAYQQNKVQYLKRKQCPDGAWRFPCENGPITDAHMIIVLRVLGIEDNHLIEQLTSRILKTREQNGAWKLYPDEKEGNLSATIEAYTALLFSGKPILDETERRKTETFICERGGLPEAHVSTKFLLALNDLYPWPTVFPIPLSLLSMPTISPVRFDDMTSYVKTHFAPILITANKRFSVRTKWTPNLDHLINDANKRKRLERQRTGKPTFLQRLKTIFFPKHLNRKWLKRAERYVVSQIETDGTLGSYATATYYMIYCLLALGYSRSSAIITGAIQGLKGLGTFVDSEFHIQNARSTIWDTALVTSAIQAVGEGTEFPVRKGCQFLINHKVLCEKGTISWGFSENNSDNPDVDDTQVALRSLSPFLMQNKEAYDCWHKGVRWILEMQNADGGWSSFEKNKGKSLITKLPIENMKDTAIDPSTPDLTGRVLEFLGNYGAKKVGNPQVDAAVKFLKGAQREDGSWYGRWGVCYLYGTWAAVTGLMAVGVPKDDPVIQNAVRWLISKQNHDGGWGESCQSDVRDTFVPLEDSTPSQTAWAVDTLVSVLEKPSVELIGGVRFLLDEKGNWLYPTGAGLPGNFYLRYHSYNHIWPLIALTHYLNKYRWRTDKVS</sequence>
<feature type="domain" description="Squalene cyclase N-terminal" evidence="5">
    <location>
        <begin position="14"/>
        <end position="287"/>
    </location>
</feature>
<comment type="caution">
    <text evidence="6">The sequence shown here is derived from an EMBL/GenBank/DDBJ whole genome shotgun (WGS) entry which is preliminary data.</text>
</comment>
<dbReference type="InterPro" id="IPR032696">
    <property type="entry name" value="SQ_cyclase_C"/>
</dbReference>
<dbReference type="SFLD" id="SFLDG01016">
    <property type="entry name" value="Prenyltransferase_Like_2"/>
    <property type="match status" value="1"/>
</dbReference>
<dbReference type="InterPro" id="IPR002365">
    <property type="entry name" value="Terpene_synthase_CS"/>
</dbReference>
<dbReference type="Pfam" id="PF13249">
    <property type="entry name" value="SQHop_cyclase_N"/>
    <property type="match status" value="1"/>
</dbReference>
<name>A0ABS6JL75_9BACI</name>
<reference evidence="6 7" key="1">
    <citation type="submission" date="2021-06" db="EMBL/GenBank/DDBJ databases">
        <title>Bacillus sp. RD4P76, an endophyte from a halophyte.</title>
        <authorList>
            <person name="Sun J.-Q."/>
        </authorList>
    </citation>
    <scope>NUCLEOTIDE SEQUENCE [LARGE SCALE GENOMIC DNA]</scope>
    <source>
        <strain evidence="6 7">CGMCC 1.15917</strain>
    </source>
</reference>
<feature type="domain" description="Squalene cyclase C-terminal" evidence="4">
    <location>
        <begin position="302"/>
        <end position="604"/>
    </location>
</feature>
<dbReference type="Pfam" id="PF13243">
    <property type="entry name" value="SQHop_cyclase_C"/>
    <property type="match status" value="1"/>
</dbReference>
<evidence type="ECO:0000313" key="6">
    <source>
        <dbReference type="EMBL" id="MBU9714341.1"/>
    </source>
</evidence>
<accession>A0ABS6JL75</accession>
<dbReference type="InterPro" id="IPR018333">
    <property type="entry name" value="Squalene_cyclase"/>
</dbReference>
<comment type="pathway">
    <text evidence="1">Secondary metabolite biosynthesis.</text>
</comment>
<dbReference type="EMBL" id="JAHQCS010000174">
    <property type="protein sequence ID" value="MBU9714341.1"/>
    <property type="molecule type" value="Genomic_DNA"/>
</dbReference>
<dbReference type="RefSeq" id="WP_217068831.1">
    <property type="nucleotide sequence ID" value="NZ_JAHQCS010000174.1"/>
</dbReference>
<evidence type="ECO:0000313" key="7">
    <source>
        <dbReference type="Proteomes" id="UP000784880"/>
    </source>
</evidence>
<evidence type="ECO:0000256" key="2">
    <source>
        <dbReference type="ARBA" id="ARBA00009755"/>
    </source>
</evidence>
<protein>
    <submittedName>
        <fullName evidence="6">Squalene--hopene cyclase</fullName>
    </submittedName>
</protein>
<comment type="similarity">
    <text evidence="2">Belongs to the terpene cyclase/mutase family.</text>
</comment>
<dbReference type="NCBIfam" id="TIGR01787">
    <property type="entry name" value="squalene_cyclas"/>
    <property type="match status" value="1"/>
</dbReference>
<gene>
    <name evidence="6" type="ORF">KS419_21605</name>
</gene>
<dbReference type="Proteomes" id="UP000784880">
    <property type="component" value="Unassembled WGS sequence"/>
</dbReference>
<dbReference type="InterPro" id="IPR032697">
    <property type="entry name" value="SQ_cyclase_N"/>
</dbReference>